<name>A0A1A9VB14_GLOAU</name>
<dbReference type="Gene3D" id="3.40.33.10">
    <property type="entry name" value="CAP"/>
    <property type="match status" value="1"/>
</dbReference>
<dbReference type="InterPro" id="IPR001283">
    <property type="entry name" value="CRISP-related"/>
</dbReference>
<dbReference type="GO" id="GO:0005576">
    <property type="term" value="C:extracellular region"/>
    <property type="evidence" value="ECO:0007669"/>
    <property type="project" value="UniProtKB-SubCell"/>
</dbReference>
<dbReference type="SMART" id="SM00198">
    <property type="entry name" value="SCP"/>
    <property type="match status" value="1"/>
</dbReference>
<keyword evidence="4 6" id="KW-0732">Signal</keyword>
<feature type="chain" id="PRO_5008399218" description="Venom allergen-1" evidence="6">
    <location>
        <begin position="20"/>
        <end position="259"/>
    </location>
</feature>
<evidence type="ECO:0000259" key="7">
    <source>
        <dbReference type="SMART" id="SM00198"/>
    </source>
</evidence>
<dbReference type="AlphaFoldDB" id="A0A1A9VB14"/>
<evidence type="ECO:0000313" key="8">
    <source>
        <dbReference type="EnsemblMetazoa" id="GAUT031522-PA"/>
    </source>
</evidence>
<dbReference type="CDD" id="cd05380">
    <property type="entry name" value="CAP_euk"/>
    <property type="match status" value="1"/>
</dbReference>
<dbReference type="EnsemblMetazoa" id="GAUT031522-RA">
    <property type="protein sequence ID" value="GAUT031522-PA"/>
    <property type="gene ID" value="GAUT031522"/>
</dbReference>
<evidence type="ECO:0000256" key="6">
    <source>
        <dbReference type="SAM" id="SignalP"/>
    </source>
</evidence>
<dbReference type="InterPro" id="IPR035940">
    <property type="entry name" value="CAP_sf"/>
</dbReference>
<comment type="subcellular location">
    <subcellularLocation>
        <location evidence="1">Secreted</location>
    </subcellularLocation>
</comment>
<organism evidence="8 9">
    <name type="scientific">Glossina austeni</name>
    <name type="common">Savannah tsetse fly</name>
    <dbReference type="NCBI Taxonomy" id="7395"/>
    <lineage>
        <taxon>Eukaryota</taxon>
        <taxon>Metazoa</taxon>
        <taxon>Ecdysozoa</taxon>
        <taxon>Arthropoda</taxon>
        <taxon>Hexapoda</taxon>
        <taxon>Insecta</taxon>
        <taxon>Pterygota</taxon>
        <taxon>Neoptera</taxon>
        <taxon>Endopterygota</taxon>
        <taxon>Diptera</taxon>
        <taxon>Brachycera</taxon>
        <taxon>Muscomorpha</taxon>
        <taxon>Hippoboscoidea</taxon>
        <taxon>Glossinidae</taxon>
        <taxon>Glossina</taxon>
    </lineage>
</organism>
<keyword evidence="9" id="KW-1185">Reference proteome</keyword>
<dbReference type="Proteomes" id="UP000078200">
    <property type="component" value="Unassembled WGS sequence"/>
</dbReference>
<dbReference type="VEuPathDB" id="VectorBase:GAUT031522"/>
<keyword evidence="3" id="KW-0964">Secreted</keyword>
<comment type="similarity">
    <text evidence="2">Belongs to the CRISP family.</text>
</comment>
<evidence type="ECO:0000313" key="9">
    <source>
        <dbReference type="Proteomes" id="UP000078200"/>
    </source>
</evidence>
<dbReference type="PANTHER" id="PTHR10334">
    <property type="entry name" value="CYSTEINE-RICH SECRETORY PROTEIN-RELATED"/>
    <property type="match status" value="1"/>
</dbReference>
<dbReference type="Pfam" id="PF00188">
    <property type="entry name" value="CAP"/>
    <property type="match status" value="1"/>
</dbReference>
<feature type="domain" description="SCP" evidence="7">
    <location>
        <begin position="53"/>
        <end position="214"/>
    </location>
</feature>
<evidence type="ECO:0000256" key="4">
    <source>
        <dbReference type="ARBA" id="ARBA00022729"/>
    </source>
</evidence>
<sequence>MNFVLATLSLVILVSAAAGEDYCGLCDNHVACVMQNVFQSGCPSGAKMIDLNKYQNTLLDAHNKKRNHVAGGGESKLKRACQMATMKWDSELAKLAEYNVKQCKMNHDKCRNTVKFKYAGQNLAEFGRSGGPAPDYRQLVEKAVDKWYEEVKDCNQGYIDAYPMNYRGPAIGHFTVMVAERNTHMGCAAAEYVKSNGFTYFLIACNYATTNMMDFPIYKSCGSSGQDCKSGKNSKYPNLCSPNEKYEVNKWMKNGLEYH</sequence>
<dbReference type="InterPro" id="IPR014044">
    <property type="entry name" value="CAP_dom"/>
</dbReference>
<evidence type="ECO:0000256" key="1">
    <source>
        <dbReference type="ARBA" id="ARBA00004613"/>
    </source>
</evidence>
<dbReference type="STRING" id="7395.A0A1A9VB14"/>
<dbReference type="SUPFAM" id="SSF55797">
    <property type="entry name" value="PR-1-like"/>
    <property type="match status" value="1"/>
</dbReference>
<dbReference type="InterPro" id="IPR034763">
    <property type="entry name" value="P14a_insect"/>
</dbReference>
<evidence type="ECO:0000256" key="5">
    <source>
        <dbReference type="ARBA" id="ARBA00068306"/>
    </source>
</evidence>
<evidence type="ECO:0000256" key="3">
    <source>
        <dbReference type="ARBA" id="ARBA00022525"/>
    </source>
</evidence>
<dbReference type="FunFam" id="3.40.33.10:FF:000007">
    <property type="entry name" value="Venom allergen"/>
    <property type="match status" value="1"/>
</dbReference>
<evidence type="ECO:0000256" key="2">
    <source>
        <dbReference type="ARBA" id="ARBA00009923"/>
    </source>
</evidence>
<reference evidence="8" key="1">
    <citation type="submission" date="2020-05" db="UniProtKB">
        <authorList>
            <consortium name="EnsemblMetazoa"/>
        </authorList>
    </citation>
    <scope>IDENTIFICATION</scope>
    <source>
        <strain evidence="8">TTRI</strain>
    </source>
</reference>
<protein>
    <recommendedName>
        <fullName evidence="5">Venom allergen-1</fullName>
    </recommendedName>
</protein>
<accession>A0A1A9VB14</accession>
<proteinExistence type="inferred from homology"/>
<feature type="signal peptide" evidence="6">
    <location>
        <begin position="1"/>
        <end position="19"/>
    </location>
</feature>
<dbReference type="PIRSF" id="PIRSF038921">
    <property type="entry name" value="P14a"/>
    <property type="match status" value="1"/>
</dbReference>